<dbReference type="SUPFAM" id="SSF117892">
    <property type="entry name" value="Band 7/SPFH domain"/>
    <property type="match status" value="1"/>
</dbReference>
<feature type="domain" description="Band 7" evidence="2">
    <location>
        <begin position="9"/>
        <end position="193"/>
    </location>
</feature>
<reference evidence="3 4" key="1">
    <citation type="submission" date="2019-12" db="EMBL/GenBank/DDBJ databases">
        <title>Whole-genome analyses of novel actinobacteria.</title>
        <authorList>
            <person name="Sahin N."/>
            <person name="Saygin H."/>
        </authorList>
    </citation>
    <scope>NUCLEOTIDE SEQUENCE [LARGE SCALE GENOMIC DNA]</scope>
    <source>
        <strain evidence="3 4">KC615</strain>
    </source>
</reference>
<dbReference type="AlphaFoldDB" id="A0A6I4VR88"/>
<evidence type="ECO:0000313" key="4">
    <source>
        <dbReference type="Proteomes" id="UP000430692"/>
    </source>
</evidence>
<keyword evidence="1" id="KW-0175">Coiled coil</keyword>
<keyword evidence="4" id="KW-1185">Reference proteome</keyword>
<sequence>MFGFRYLKTSPTQFVLHYQKGKLKQSGKGLSFFYFKRSASISVVPISSKDTSFIFNEITADFQTVTVQGQVTYRITDPELVASMLDYTIKDRSNQYISDDPEKLEQRIVNLLQVHTRTEIQKRSLKDAIQVSDEVGLEVRKQLTGSGDLEKLGVEVQTLAISAIKPTPEMARALEAKAREELLKTADDAIYERRNASVDQERRIKENELQTEIKLEEKQRQIRETKAEANLAIEMKDQKIREAKLQGKVKLETERKLLVTTRVENAKAEADAQAYALEATLRPLAELDSSLIQALAIQTGEPRLAVSMAIKELAKNASKIGQLNISPDLLESLMDEKQKRR</sequence>
<feature type="coiled-coil region" evidence="1">
    <location>
        <begin position="208"/>
        <end position="246"/>
    </location>
</feature>
<dbReference type="InterPro" id="IPR001107">
    <property type="entry name" value="Band_7"/>
</dbReference>
<dbReference type="InterPro" id="IPR036013">
    <property type="entry name" value="Band_7/SPFH_dom_sf"/>
</dbReference>
<protein>
    <submittedName>
        <fullName evidence="3">SPFH domain-containing protein</fullName>
    </submittedName>
</protein>
<dbReference type="EMBL" id="WUUL01000006">
    <property type="protein sequence ID" value="MXQ54167.1"/>
    <property type="molecule type" value="Genomic_DNA"/>
</dbReference>
<accession>A0A6I4VR88</accession>
<proteinExistence type="predicted"/>
<comment type="caution">
    <text evidence="3">The sequence shown here is derived from an EMBL/GenBank/DDBJ whole genome shotgun (WGS) entry which is preliminary data.</text>
</comment>
<name>A0A6I4VR88_9BACL</name>
<dbReference type="Gene3D" id="3.30.479.30">
    <property type="entry name" value="Band 7 domain"/>
    <property type="match status" value="1"/>
</dbReference>
<dbReference type="Proteomes" id="UP000430692">
    <property type="component" value="Unassembled WGS sequence"/>
</dbReference>
<evidence type="ECO:0000313" key="3">
    <source>
        <dbReference type="EMBL" id="MXQ54167.1"/>
    </source>
</evidence>
<evidence type="ECO:0000259" key="2">
    <source>
        <dbReference type="Pfam" id="PF01145"/>
    </source>
</evidence>
<organism evidence="3 4">
    <name type="scientific">Shimazuella alba</name>
    <dbReference type="NCBI Taxonomy" id="2690964"/>
    <lineage>
        <taxon>Bacteria</taxon>
        <taxon>Bacillati</taxon>
        <taxon>Bacillota</taxon>
        <taxon>Bacilli</taxon>
        <taxon>Bacillales</taxon>
        <taxon>Thermoactinomycetaceae</taxon>
        <taxon>Shimazuella</taxon>
    </lineage>
</organism>
<dbReference type="RefSeq" id="WP_160801523.1">
    <property type="nucleotide sequence ID" value="NZ_WUUL01000006.1"/>
</dbReference>
<dbReference type="Pfam" id="PF01145">
    <property type="entry name" value="Band_7"/>
    <property type="match status" value="1"/>
</dbReference>
<gene>
    <name evidence="3" type="ORF">GSM42_10660</name>
</gene>
<evidence type="ECO:0000256" key="1">
    <source>
        <dbReference type="SAM" id="Coils"/>
    </source>
</evidence>